<dbReference type="Proteomes" id="UP000663992">
    <property type="component" value="Unassembled WGS sequence"/>
</dbReference>
<evidence type="ECO:0000313" key="2">
    <source>
        <dbReference type="Proteomes" id="UP000663992"/>
    </source>
</evidence>
<keyword evidence="2" id="KW-1185">Reference proteome</keyword>
<gene>
    <name evidence="1" type="ORF">J0A65_15620</name>
</gene>
<dbReference type="InterPro" id="IPR013424">
    <property type="entry name" value="Ice-binding_C"/>
</dbReference>
<protein>
    <submittedName>
        <fullName evidence="1">PEP-CTERM sorting domain-containing protein</fullName>
    </submittedName>
</protein>
<reference evidence="1 2" key="1">
    <citation type="submission" date="2021-03" db="EMBL/GenBank/DDBJ databases">
        <title>novel species isolated from a fishpond in China.</title>
        <authorList>
            <person name="Lu H."/>
            <person name="Cai Z."/>
        </authorList>
    </citation>
    <scope>NUCLEOTIDE SEQUENCE [LARGE SCALE GENOMIC DNA]</scope>
    <source>
        <strain evidence="1 2">Y57</strain>
    </source>
</reference>
<proteinExistence type="predicted"/>
<accession>A0ABS3CVZ9</accession>
<dbReference type="EMBL" id="JAFKCS010000017">
    <property type="protein sequence ID" value="MBN7821302.1"/>
    <property type="molecule type" value="Genomic_DNA"/>
</dbReference>
<sequence>MIPIKHPSKLGIGLVAYLILHSSLAMADFIPFEIRGTPIINDSGTQVEFIIDNPGDKAALGSNDINGATLGQITHLSIDRLDDVARFTPGSGPATGPYLNFWITDGLGNFAVVANEPSNPAFQALYNDGYSLNFADLSDKAAKLYENADMSWLPNNGIGLTFADLASFTIQAPTVSELLAGWAGLGSGAPRELLTNMAYGVNWVFGDTLANYVSGDDGYIVANARAAAGIPEPATWLVFLAGIASIQRLRRKS</sequence>
<dbReference type="NCBIfam" id="TIGR02595">
    <property type="entry name" value="PEP_CTERM"/>
    <property type="match status" value="1"/>
</dbReference>
<name>A0ABS3CVZ9_9ALTE</name>
<comment type="caution">
    <text evidence="1">The sequence shown here is derived from an EMBL/GenBank/DDBJ whole genome shotgun (WGS) entry which is preliminary data.</text>
</comment>
<evidence type="ECO:0000313" key="1">
    <source>
        <dbReference type="EMBL" id="MBN7821302.1"/>
    </source>
</evidence>
<organism evidence="1 2">
    <name type="scientific">Bowmanella yangjiangensis</name>
    <dbReference type="NCBI Taxonomy" id="2811230"/>
    <lineage>
        <taxon>Bacteria</taxon>
        <taxon>Pseudomonadati</taxon>
        <taxon>Pseudomonadota</taxon>
        <taxon>Gammaproteobacteria</taxon>
        <taxon>Alteromonadales</taxon>
        <taxon>Alteromonadaceae</taxon>
        <taxon>Bowmanella</taxon>
    </lineage>
</organism>
<dbReference type="RefSeq" id="WP_206595257.1">
    <property type="nucleotide sequence ID" value="NZ_JAFKCS010000017.1"/>
</dbReference>